<proteinExistence type="inferred from homology"/>
<evidence type="ECO:0000256" key="3">
    <source>
        <dbReference type="ARBA" id="ARBA00047182"/>
    </source>
</evidence>
<accession>A0A1A7WLS4</accession>
<evidence type="ECO:0000256" key="1">
    <source>
        <dbReference type="ARBA" id="ARBA00006836"/>
    </source>
</evidence>
<dbReference type="PANTHER" id="PTHR28573">
    <property type="entry name" value="SPINDLE AND KINETOCHORE-ASSOCIATED PROTEIN 1"/>
    <property type="match status" value="1"/>
</dbReference>
<dbReference type="GO" id="GO:0000278">
    <property type="term" value="P:mitotic cell cycle"/>
    <property type="evidence" value="ECO:0007669"/>
    <property type="project" value="TreeGrafter"/>
</dbReference>
<dbReference type="Gene3D" id="6.10.250.1370">
    <property type="match status" value="1"/>
</dbReference>
<dbReference type="PANTHER" id="PTHR28573:SF1">
    <property type="entry name" value="SPINDLE AND KINETOCHORE-ASSOCIATED PROTEIN 1"/>
    <property type="match status" value="1"/>
</dbReference>
<evidence type="ECO:0000256" key="4">
    <source>
        <dbReference type="ARBA" id="ARBA00047202"/>
    </source>
</evidence>
<dbReference type="GO" id="GO:0008017">
    <property type="term" value="F:microtubule binding"/>
    <property type="evidence" value="ECO:0007669"/>
    <property type="project" value="InterPro"/>
</dbReference>
<dbReference type="Gene3D" id="1.10.10.1890">
    <property type="entry name" value="Ska1 microtubule binding domain-like"/>
    <property type="match status" value="1"/>
</dbReference>
<evidence type="ECO:0000313" key="6">
    <source>
        <dbReference type="EMBL" id="SBP06546.1"/>
    </source>
</evidence>
<gene>
    <name evidence="6" type="primary">SKA1</name>
</gene>
<dbReference type="EMBL" id="HADW01005146">
    <property type="protein sequence ID" value="SBP06546.1"/>
    <property type="molecule type" value="Transcribed_RNA"/>
</dbReference>
<comment type="similarity">
    <text evidence="1">Belongs to the SKA1 family.</text>
</comment>
<protein>
    <recommendedName>
        <fullName evidence="3">SKA complex subunit 1</fullName>
    </recommendedName>
    <alternativeName>
        <fullName evidence="4">Spindle and kinetochore-associated protein 1</fullName>
    </alternativeName>
</protein>
<evidence type="ECO:0000256" key="2">
    <source>
        <dbReference type="ARBA" id="ARBA00023054"/>
    </source>
</evidence>
<dbReference type="FunFam" id="1.10.10.1890:FF:000002">
    <property type="entry name" value="Spindle and kinetochore-associated protein 1"/>
    <property type="match status" value="1"/>
</dbReference>
<sequence length="249" mass="29117">MDDLEHISHHINNKISSLQRMLDLSVTELPQHKIKKLGKELFVLNGLLDEFEKCVDQQKEQLKQLKDLDNSIRMELASIQHIKANMPTHISRKKVPVRGKEPEVSHSQAAIVEPFQTECLQKSSRCFIKEMKFVTMPEFESIPQYMKGRVSYEQLNAVVDCFNSAVTAKYRILSQPVKTLNSHPRRLQQRFRNQETKDTKGHFFVVEDDIREFTQMTADKRFQGILNMLRHCQRLRQLRGGGLVRYVLL</sequence>
<dbReference type="GO" id="GO:0031110">
    <property type="term" value="P:regulation of microtubule polymerization or depolymerization"/>
    <property type="evidence" value="ECO:0007669"/>
    <property type="project" value="TreeGrafter"/>
</dbReference>
<dbReference type="InterPro" id="IPR009829">
    <property type="entry name" value="SKA1"/>
</dbReference>
<dbReference type="GO" id="GO:0051301">
    <property type="term" value="P:cell division"/>
    <property type="evidence" value="ECO:0007669"/>
    <property type="project" value="InterPro"/>
</dbReference>
<keyword evidence="2 5" id="KW-0175">Coiled coil</keyword>
<feature type="coiled-coil region" evidence="5">
    <location>
        <begin position="48"/>
        <end position="75"/>
    </location>
</feature>
<name>A0A1A7WLS4_9TELE</name>
<dbReference type="GO" id="GO:0005876">
    <property type="term" value="C:spindle microtubule"/>
    <property type="evidence" value="ECO:0007669"/>
    <property type="project" value="TreeGrafter"/>
</dbReference>
<dbReference type="GO" id="GO:0007059">
    <property type="term" value="P:chromosome segregation"/>
    <property type="evidence" value="ECO:0007669"/>
    <property type="project" value="InterPro"/>
</dbReference>
<dbReference type="InterPro" id="IPR042031">
    <property type="entry name" value="SKA1_MBD_sf"/>
</dbReference>
<reference evidence="6" key="2">
    <citation type="submission" date="2016-06" db="EMBL/GenBank/DDBJ databases">
        <title>The genome of a short-lived fish provides insights into sex chromosome evolution and the genetic control of aging.</title>
        <authorList>
            <person name="Reichwald K."/>
            <person name="Felder M."/>
            <person name="Petzold A."/>
            <person name="Koch P."/>
            <person name="Groth M."/>
            <person name="Platzer M."/>
        </authorList>
    </citation>
    <scope>NUCLEOTIDE SEQUENCE</scope>
    <source>
        <tissue evidence="6">Brain</tissue>
    </source>
</reference>
<organism evidence="6">
    <name type="scientific">Iconisemion striatum</name>
    <dbReference type="NCBI Taxonomy" id="60296"/>
    <lineage>
        <taxon>Eukaryota</taxon>
        <taxon>Metazoa</taxon>
        <taxon>Chordata</taxon>
        <taxon>Craniata</taxon>
        <taxon>Vertebrata</taxon>
        <taxon>Euteleostomi</taxon>
        <taxon>Actinopterygii</taxon>
        <taxon>Neopterygii</taxon>
        <taxon>Teleostei</taxon>
        <taxon>Neoteleostei</taxon>
        <taxon>Acanthomorphata</taxon>
        <taxon>Ovalentaria</taxon>
        <taxon>Atherinomorphae</taxon>
        <taxon>Cyprinodontiformes</taxon>
        <taxon>Nothobranchiidae</taxon>
        <taxon>Iconisemion</taxon>
    </lineage>
</organism>
<evidence type="ECO:0000256" key="5">
    <source>
        <dbReference type="SAM" id="Coils"/>
    </source>
</evidence>
<dbReference type="Pfam" id="PF07160">
    <property type="entry name" value="SKA1"/>
    <property type="match status" value="1"/>
</dbReference>
<dbReference type="GO" id="GO:0000940">
    <property type="term" value="C:outer kinetochore"/>
    <property type="evidence" value="ECO:0007669"/>
    <property type="project" value="TreeGrafter"/>
</dbReference>
<dbReference type="GO" id="GO:0072686">
    <property type="term" value="C:mitotic spindle"/>
    <property type="evidence" value="ECO:0007669"/>
    <property type="project" value="TreeGrafter"/>
</dbReference>
<reference evidence="6" key="1">
    <citation type="submission" date="2016-05" db="EMBL/GenBank/DDBJ databases">
        <authorList>
            <person name="Lavstsen T."/>
            <person name="Jespersen J.S."/>
        </authorList>
    </citation>
    <scope>NUCLEOTIDE SEQUENCE</scope>
    <source>
        <tissue evidence="6">Brain</tissue>
    </source>
</reference>
<dbReference type="AlphaFoldDB" id="A0A1A7WLS4"/>